<reference evidence="1 2" key="1">
    <citation type="journal article" date="2019" name="Sci. Rep.">
        <title>Orb-weaving spider Araneus ventricosus genome elucidates the spidroin gene catalogue.</title>
        <authorList>
            <person name="Kono N."/>
            <person name="Nakamura H."/>
            <person name="Ohtoshi R."/>
            <person name="Moran D.A.P."/>
            <person name="Shinohara A."/>
            <person name="Yoshida Y."/>
            <person name="Fujiwara M."/>
            <person name="Mori M."/>
            <person name="Tomita M."/>
            <person name="Arakawa K."/>
        </authorList>
    </citation>
    <scope>NUCLEOTIDE SEQUENCE [LARGE SCALE GENOMIC DNA]</scope>
</reference>
<dbReference type="AlphaFoldDB" id="A0A4Y2F4P3"/>
<dbReference type="EMBL" id="BGPR01172687">
    <property type="protein sequence ID" value="GBM36403.1"/>
    <property type="molecule type" value="Genomic_DNA"/>
</dbReference>
<organism evidence="1 2">
    <name type="scientific">Araneus ventricosus</name>
    <name type="common">Orbweaver spider</name>
    <name type="synonym">Epeira ventricosa</name>
    <dbReference type="NCBI Taxonomy" id="182803"/>
    <lineage>
        <taxon>Eukaryota</taxon>
        <taxon>Metazoa</taxon>
        <taxon>Ecdysozoa</taxon>
        <taxon>Arthropoda</taxon>
        <taxon>Chelicerata</taxon>
        <taxon>Arachnida</taxon>
        <taxon>Araneae</taxon>
        <taxon>Araneomorphae</taxon>
        <taxon>Entelegynae</taxon>
        <taxon>Araneoidea</taxon>
        <taxon>Araneidae</taxon>
        <taxon>Araneus</taxon>
    </lineage>
</organism>
<protein>
    <submittedName>
        <fullName evidence="1">Uncharacterized protein</fullName>
    </submittedName>
</protein>
<evidence type="ECO:0000313" key="2">
    <source>
        <dbReference type="Proteomes" id="UP000499080"/>
    </source>
</evidence>
<gene>
    <name evidence="1" type="ORF">AVEN_57986_1</name>
</gene>
<sequence length="167" mass="19591">MEEVKEAKYYDVMFDCTPGVSHIEQMSQVLRYVRVVGNVPEITERFIDFFTKTFKKIDIVSKMLHKEKIAIDLACNFLQGLTAQIKDWRGTTVNEVLEEAKQSCLALNVDPSFKEVRKRKKKSFFDEKCEDDSSEISRHKKLKFASLQVNDRIEAQLERRFQSMQKV</sequence>
<dbReference type="Proteomes" id="UP000499080">
    <property type="component" value="Unassembled WGS sequence"/>
</dbReference>
<accession>A0A4Y2F4P3</accession>
<comment type="caution">
    <text evidence="1">The sequence shown here is derived from an EMBL/GenBank/DDBJ whole genome shotgun (WGS) entry which is preliminary data.</text>
</comment>
<name>A0A4Y2F4P3_ARAVE</name>
<keyword evidence="2" id="KW-1185">Reference proteome</keyword>
<dbReference type="OrthoDB" id="6747053at2759"/>
<proteinExistence type="predicted"/>
<evidence type="ECO:0000313" key="1">
    <source>
        <dbReference type="EMBL" id="GBM36403.1"/>
    </source>
</evidence>
<feature type="non-terminal residue" evidence="1">
    <location>
        <position position="167"/>
    </location>
</feature>